<sequence>MLNRVILMGRLTATPELKETPNGVAVCAFTLALERNFKGRDGNRQTDFIDIVAWRSTAEFVARYFDKGMQVAVEGTLQTRSYEDRQGNKRKVAEVAADQVYFADRRRGEKQGQDFEDIVLTDDGDLPF</sequence>
<feature type="compositionally biased region" description="Acidic residues" evidence="4">
    <location>
        <begin position="114"/>
        <end position="128"/>
    </location>
</feature>
<dbReference type="AlphaFoldDB" id="A0A926HW41"/>
<keyword evidence="6" id="KW-1185">Reference proteome</keyword>
<dbReference type="PANTHER" id="PTHR10302:SF27">
    <property type="entry name" value="SINGLE-STRANDED DNA-BINDING PROTEIN"/>
    <property type="match status" value="1"/>
</dbReference>
<dbReference type="GO" id="GO:0009295">
    <property type="term" value="C:nucleoid"/>
    <property type="evidence" value="ECO:0007669"/>
    <property type="project" value="TreeGrafter"/>
</dbReference>
<evidence type="ECO:0000256" key="3">
    <source>
        <dbReference type="PIRNR" id="PIRNR002070"/>
    </source>
</evidence>
<evidence type="ECO:0000256" key="2">
    <source>
        <dbReference type="HAMAP-Rule" id="MF_00984"/>
    </source>
</evidence>
<dbReference type="InterPro" id="IPR012340">
    <property type="entry name" value="NA-bd_OB-fold"/>
</dbReference>
<evidence type="ECO:0000313" key="6">
    <source>
        <dbReference type="Proteomes" id="UP000620366"/>
    </source>
</evidence>
<keyword evidence="1 2" id="KW-0238">DNA-binding</keyword>
<dbReference type="GO" id="GO:0003697">
    <property type="term" value="F:single-stranded DNA binding"/>
    <property type="evidence" value="ECO:0007669"/>
    <property type="project" value="UniProtKB-UniRule"/>
</dbReference>
<dbReference type="Pfam" id="PF00436">
    <property type="entry name" value="SSB"/>
    <property type="match status" value="1"/>
</dbReference>
<comment type="caution">
    <text evidence="2">Lacks conserved residue(s) required for the propagation of feature annotation.</text>
</comment>
<accession>A0A926HW41</accession>
<dbReference type="CDD" id="cd04496">
    <property type="entry name" value="SSB_OBF"/>
    <property type="match status" value="1"/>
</dbReference>
<dbReference type="GO" id="GO:0006260">
    <property type="term" value="P:DNA replication"/>
    <property type="evidence" value="ECO:0007669"/>
    <property type="project" value="InterPro"/>
</dbReference>
<dbReference type="SUPFAM" id="SSF50249">
    <property type="entry name" value="Nucleic acid-binding proteins"/>
    <property type="match status" value="1"/>
</dbReference>
<dbReference type="NCBIfam" id="TIGR00621">
    <property type="entry name" value="ssb"/>
    <property type="match status" value="1"/>
</dbReference>
<dbReference type="PIRSF" id="PIRSF002070">
    <property type="entry name" value="SSB"/>
    <property type="match status" value="1"/>
</dbReference>
<comment type="subunit">
    <text evidence="2">Homotetramer.</text>
</comment>
<reference evidence="5" key="1">
    <citation type="submission" date="2020-08" db="EMBL/GenBank/DDBJ databases">
        <title>Genome public.</title>
        <authorList>
            <person name="Liu C."/>
            <person name="Sun Q."/>
        </authorList>
    </citation>
    <scope>NUCLEOTIDE SEQUENCE</scope>
    <source>
        <strain evidence="5">BX7</strain>
    </source>
</reference>
<comment type="caution">
    <text evidence="5">The sequence shown here is derived from an EMBL/GenBank/DDBJ whole genome shotgun (WGS) entry which is preliminary data.</text>
</comment>
<feature type="region of interest" description="Disordered" evidence="4">
    <location>
        <begin position="108"/>
        <end position="128"/>
    </location>
</feature>
<dbReference type="InterPro" id="IPR011344">
    <property type="entry name" value="ssDNA-bd"/>
</dbReference>
<dbReference type="PANTHER" id="PTHR10302">
    <property type="entry name" value="SINGLE-STRANDED DNA-BINDING PROTEIN"/>
    <property type="match status" value="1"/>
</dbReference>
<dbReference type="HAMAP" id="MF_00984">
    <property type="entry name" value="SSB"/>
    <property type="match status" value="1"/>
</dbReference>
<dbReference type="Proteomes" id="UP000620366">
    <property type="component" value="Unassembled WGS sequence"/>
</dbReference>
<evidence type="ECO:0000256" key="1">
    <source>
        <dbReference type="ARBA" id="ARBA00023125"/>
    </source>
</evidence>
<dbReference type="EMBL" id="JACRSP010000007">
    <property type="protein sequence ID" value="MBC8537291.1"/>
    <property type="molecule type" value="Genomic_DNA"/>
</dbReference>
<protein>
    <recommendedName>
        <fullName evidence="2 3">Single-stranded DNA-binding protein</fullName>
        <shortName evidence="2">SSB</shortName>
    </recommendedName>
</protein>
<proteinExistence type="inferred from homology"/>
<gene>
    <name evidence="5" type="ORF">H8695_11385</name>
</gene>
<dbReference type="PROSITE" id="PS50935">
    <property type="entry name" value="SSB"/>
    <property type="match status" value="1"/>
</dbReference>
<dbReference type="RefSeq" id="WP_249301831.1">
    <property type="nucleotide sequence ID" value="NZ_JACRSP010000007.1"/>
</dbReference>
<organism evidence="5 6">
    <name type="scientific">Feifania hominis</name>
    <dbReference type="NCBI Taxonomy" id="2763660"/>
    <lineage>
        <taxon>Bacteria</taxon>
        <taxon>Bacillati</taxon>
        <taxon>Bacillota</taxon>
        <taxon>Clostridia</taxon>
        <taxon>Eubacteriales</taxon>
        <taxon>Feifaniaceae</taxon>
        <taxon>Feifania</taxon>
    </lineage>
</organism>
<evidence type="ECO:0000256" key="4">
    <source>
        <dbReference type="SAM" id="MobiDB-lite"/>
    </source>
</evidence>
<dbReference type="Gene3D" id="2.40.50.140">
    <property type="entry name" value="Nucleic acid-binding proteins"/>
    <property type="match status" value="1"/>
</dbReference>
<evidence type="ECO:0000313" key="5">
    <source>
        <dbReference type="EMBL" id="MBC8537291.1"/>
    </source>
</evidence>
<name>A0A926HW41_9FIRM</name>
<dbReference type="InterPro" id="IPR000424">
    <property type="entry name" value="Primosome_PriB/ssb"/>
</dbReference>